<keyword evidence="1" id="KW-0378">Hydrolase</keyword>
<proteinExistence type="predicted"/>
<comment type="caution">
    <text evidence="1">The sequence shown here is derived from an EMBL/GenBank/DDBJ whole genome shotgun (WGS) entry which is preliminary data.</text>
</comment>
<dbReference type="Pfam" id="PF09563">
    <property type="entry name" value="RE_LlaJI"/>
    <property type="match status" value="1"/>
</dbReference>
<accession>A0A395X5K9</accession>
<keyword evidence="1" id="KW-0540">Nuclease</keyword>
<name>A0A395X5K9_9FIRM</name>
<dbReference type="EMBL" id="QRZI01000008">
    <property type="protein sequence ID" value="RGV63057.1"/>
    <property type="molecule type" value="Genomic_DNA"/>
</dbReference>
<protein>
    <submittedName>
        <fullName evidence="1">LlaJI family restriction endonuclease</fullName>
    </submittedName>
</protein>
<dbReference type="Proteomes" id="UP000265828">
    <property type="component" value="Unassembled WGS sequence"/>
</dbReference>
<organism evidence="1 2">
    <name type="scientific">Blautia obeum</name>
    <dbReference type="NCBI Taxonomy" id="40520"/>
    <lineage>
        <taxon>Bacteria</taxon>
        <taxon>Bacillati</taxon>
        <taxon>Bacillota</taxon>
        <taxon>Clostridia</taxon>
        <taxon>Lachnospirales</taxon>
        <taxon>Lachnospiraceae</taxon>
        <taxon>Blautia</taxon>
    </lineage>
</organism>
<dbReference type="InterPro" id="IPR018579">
    <property type="entry name" value="Restrct_endonuc_II_LlaJI"/>
</dbReference>
<evidence type="ECO:0000313" key="2">
    <source>
        <dbReference type="Proteomes" id="UP000265828"/>
    </source>
</evidence>
<gene>
    <name evidence="1" type="ORF">DWW07_12225</name>
</gene>
<dbReference type="RefSeq" id="WP_118037127.1">
    <property type="nucleotide sequence ID" value="NZ_QRZI01000008.1"/>
</dbReference>
<keyword evidence="1" id="KW-0255">Endonuclease</keyword>
<dbReference type="AlphaFoldDB" id="A0A395X5K9"/>
<dbReference type="GO" id="GO:0004519">
    <property type="term" value="F:endonuclease activity"/>
    <property type="evidence" value="ECO:0007669"/>
    <property type="project" value="UniProtKB-KW"/>
</dbReference>
<reference evidence="1 2" key="1">
    <citation type="submission" date="2018-08" db="EMBL/GenBank/DDBJ databases">
        <title>A genome reference for cultivated species of the human gut microbiota.</title>
        <authorList>
            <person name="Zou Y."/>
            <person name="Xue W."/>
            <person name="Luo G."/>
        </authorList>
    </citation>
    <scope>NUCLEOTIDE SEQUENCE [LARGE SCALE GENOMIC DNA]</scope>
    <source>
        <strain evidence="1 2">AF14-23</strain>
    </source>
</reference>
<evidence type="ECO:0000313" key="1">
    <source>
        <dbReference type="EMBL" id="RGV63057.1"/>
    </source>
</evidence>
<sequence>MRKVDIRSKCRVNSNREMDTFVGLRCNDGDISINFPLGYHISEDDNELRKDIILLLTTLSANTERKESEILKQGNAFDEVEFPLQSYMYLIKDFFVRGYYKEQEVLYKVAKSGKINWNRTIKTQKPYVQDMDVFYLDFVTKKNSVKENELITLIHEYCVYESFERIGWLYTEMMPKKPVIVKQERLFRSVLKDKIANTFNDKNRMLFRHMLAIIDFGGDKDSDKNYRYGTYRFEYIWEKMIDKVFGIENKADYFPKTTWYVNGSKYDNASLEPDTIMLYGTDVYVLDAKYYKYGVTGKTWDLPESTSINKQITYGEYIANEDKFKKKHGENMKVYNAFLMPFDSLKSKYLDNTNMLKVGEAVSNWKDNTEEYQKIQGVLLDVKTLMSINVRQEIKEIEKLAKLIEN</sequence>